<dbReference type="Pfam" id="PF18917">
    <property type="entry name" value="LiaI-LiaF-like_TM1"/>
    <property type="match status" value="1"/>
</dbReference>
<evidence type="ECO:0000256" key="1">
    <source>
        <dbReference type="ARBA" id="ARBA00004162"/>
    </source>
</evidence>
<gene>
    <name evidence="9" type="ORF">SAMN05660297_03323</name>
</gene>
<keyword evidence="5 6" id="KW-0472">Membrane</keyword>
<keyword evidence="4 6" id="KW-1133">Transmembrane helix</keyword>
<feature type="domain" description="LiaI-LiaF-like transmembrane region" evidence="8">
    <location>
        <begin position="93"/>
        <end position="135"/>
    </location>
</feature>
<accession>A0A1I0GQI3</accession>
<feature type="transmembrane region" description="Helical" evidence="6">
    <location>
        <begin position="92"/>
        <end position="111"/>
    </location>
</feature>
<dbReference type="RefSeq" id="WP_090446571.1">
    <property type="nucleotide sequence ID" value="NZ_FOHU01000025.1"/>
</dbReference>
<dbReference type="InterPro" id="IPR043726">
    <property type="entry name" value="LiaI-LiaF-like_TM1"/>
</dbReference>
<evidence type="ECO:0000256" key="6">
    <source>
        <dbReference type="SAM" id="Phobius"/>
    </source>
</evidence>
<evidence type="ECO:0000256" key="2">
    <source>
        <dbReference type="ARBA" id="ARBA00022475"/>
    </source>
</evidence>
<evidence type="ECO:0000256" key="4">
    <source>
        <dbReference type="ARBA" id="ARBA00022989"/>
    </source>
</evidence>
<keyword evidence="10" id="KW-1185">Reference proteome</keyword>
<dbReference type="STRING" id="426128.SAMN05660297_03323"/>
<evidence type="ECO:0000256" key="5">
    <source>
        <dbReference type="ARBA" id="ARBA00023136"/>
    </source>
</evidence>
<dbReference type="InterPro" id="IPR052027">
    <property type="entry name" value="PspC"/>
</dbReference>
<proteinExistence type="predicted"/>
<name>A0A1I0GQI3_9FIRM</name>
<dbReference type="PANTHER" id="PTHR33885">
    <property type="entry name" value="PHAGE SHOCK PROTEIN C"/>
    <property type="match status" value="1"/>
</dbReference>
<dbReference type="AlphaFoldDB" id="A0A1I0GQI3"/>
<evidence type="ECO:0000256" key="3">
    <source>
        <dbReference type="ARBA" id="ARBA00022692"/>
    </source>
</evidence>
<feature type="transmembrane region" description="Helical" evidence="6">
    <location>
        <begin position="123"/>
        <end position="140"/>
    </location>
</feature>
<dbReference type="PANTHER" id="PTHR33885:SF3">
    <property type="entry name" value="PHAGE SHOCK PROTEIN C"/>
    <property type="match status" value="1"/>
</dbReference>
<comment type="subcellular location">
    <subcellularLocation>
        <location evidence="1">Cell membrane</location>
        <topology evidence="1">Single-pass membrane protein</topology>
    </subcellularLocation>
</comment>
<feature type="transmembrane region" description="Helical" evidence="6">
    <location>
        <begin position="34"/>
        <end position="57"/>
    </location>
</feature>
<feature type="domain" description="Phage shock protein PspC N-terminal" evidence="7">
    <location>
        <begin position="3"/>
        <end position="59"/>
    </location>
</feature>
<dbReference type="OrthoDB" id="9815286at2"/>
<organism evidence="9 10">
    <name type="scientific">Natronincola peptidivorans</name>
    <dbReference type="NCBI Taxonomy" id="426128"/>
    <lineage>
        <taxon>Bacteria</taxon>
        <taxon>Bacillati</taxon>
        <taxon>Bacillota</taxon>
        <taxon>Clostridia</taxon>
        <taxon>Peptostreptococcales</taxon>
        <taxon>Natronincolaceae</taxon>
        <taxon>Natronincola</taxon>
    </lineage>
</organism>
<dbReference type="InterPro" id="IPR007168">
    <property type="entry name" value="Phageshock_PspC_N"/>
</dbReference>
<evidence type="ECO:0000313" key="9">
    <source>
        <dbReference type="EMBL" id="SET73615.1"/>
    </source>
</evidence>
<dbReference type="Pfam" id="PF04024">
    <property type="entry name" value="PspC"/>
    <property type="match status" value="1"/>
</dbReference>
<keyword evidence="2" id="KW-1003">Cell membrane</keyword>
<evidence type="ECO:0000313" key="10">
    <source>
        <dbReference type="Proteomes" id="UP000199568"/>
    </source>
</evidence>
<evidence type="ECO:0000259" key="7">
    <source>
        <dbReference type="Pfam" id="PF04024"/>
    </source>
</evidence>
<dbReference type="Proteomes" id="UP000199568">
    <property type="component" value="Unassembled WGS sequence"/>
</dbReference>
<sequence>MNKKIYLSDRDKKISGVCGGIGEYFDVDSTLIRLAWVLFAVFGGTGIIAYIIAAIIMPKRSTYRSSSPENDDAYVERDYTENSEENNDNNRLLLGLILIGVGVFFFTRNFFPQFPWYWFRMRQLWPGLLIVLGIFTIINGRK</sequence>
<evidence type="ECO:0000259" key="8">
    <source>
        <dbReference type="Pfam" id="PF18917"/>
    </source>
</evidence>
<dbReference type="EMBL" id="FOHU01000025">
    <property type="protein sequence ID" value="SET73615.1"/>
    <property type="molecule type" value="Genomic_DNA"/>
</dbReference>
<keyword evidence="3 6" id="KW-0812">Transmembrane</keyword>
<reference evidence="9 10" key="1">
    <citation type="submission" date="2016-10" db="EMBL/GenBank/DDBJ databases">
        <authorList>
            <person name="de Groot N.N."/>
        </authorList>
    </citation>
    <scope>NUCLEOTIDE SEQUENCE [LARGE SCALE GENOMIC DNA]</scope>
    <source>
        <strain evidence="9 10">DSM 18979</strain>
    </source>
</reference>
<dbReference type="GO" id="GO:0005886">
    <property type="term" value="C:plasma membrane"/>
    <property type="evidence" value="ECO:0007669"/>
    <property type="project" value="UniProtKB-SubCell"/>
</dbReference>
<protein>
    <submittedName>
        <fullName evidence="9">Phage shock protein C (PspC) family protein</fullName>
    </submittedName>
</protein>